<evidence type="ECO:0000313" key="2">
    <source>
        <dbReference type="Proteomes" id="UP000471521"/>
    </source>
</evidence>
<accession>A0A6B0SQ36</accession>
<dbReference type="EMBL" id="WUUU01000014">
    <property type="protein sequence ID" value="MXR19749.1"/>
    <property type="molecule type" value="Genomic_DNA"/>
</dbReference>
<name>A0A6B0SQ36_9EURY</name>
<keyword evidence="2" id="KW-1185">Reference proteome</keyword>
<protein>
    <submittedName>
        <fullName evidence="1">Uncharacterized protein</fullName>
    </submittedName>
</protein>
<dbReference type="Proteomes" id="UP000471521">
    <property type="component" value="Unassembled WGS sequence"/>
</dbReference>
<dbReference type="RefSeq" id="WP_159525322.1">
    <property type="nucleotide sequence ID" value="NZ_WUUU01000014.1"/>
</dbReference>
<reference evidence="1 2" key="1">
    <citation type="submission" date="2019-12" db="EMBL/GenBank/DDBJ databases">
        <title>Isolation and characterization of three novel carbon monoxide-oxidizing members of Halobacteria from salione crusts and soils.</title>
        <authorList>
            <person name="Myers M.R."/>
            <person name="King G.M."/>
        </authorList>
    </citation>
    <scope>NUCLEOTIDE SEQUENCE [LARGE SCALE GENOMIC DNA]</scope>
    <source>
        <strain evidence="1 2">PCN9</strain>
    </source>
</reference>
<dbReference type="Pfam" id="PF24366">
    <property type="entry name" value="DUF7522"/>
    <property type="match status" value="1"/>
</dbReference>
<organism evidence="1 2">
    <name type="scientific">Halobacterium bonnevillei</name>
    <dbReference type="NCBI Taxonomy" id="2692200"/>
    <lineage>
        <taxon>Archaea</taxon>
        <taxon>Methanobacteriati</taxon>
        <taxon>Methanobacteriota</taxon>
        <taxon>Stenosarchaea group</taxon>
        <taxon>Halobacteria</taxon>
        <taxon>Halobacteriales</taxon>
        <taxon>Halobacteriaceae</taxon>
        <taxon>Halobacterium</taxon>
    </lineage>
</organism>
<dbReference type="AlphaFoldDB" id="A0A6B0SQ36"/>
<evidence type="ECO:0000313" key="1">
    <source>
        <dbReference type="EMBL" id="MXR19749.1"/>
    </source>
</evidence>
<dbReference type="OrthoDB" id="199238at2157"/>
<proteinExistence type="predicted"/>
<gene>
    <name evidence="1" type="ORF">GRX66_03695</name>
</gene>
<comment type="caution">
    <text evidence="1">The sequence shown here is derived from an EMBL/GenBank/DDBJ whole genome shotgun (WGS) entry which is preliminary data.</text>
</comment>
<sequence>MKSQASKLAEYCERRLGDSLRVVGFYSDNDLEMTYIRDDLVDKYSNDMVETFIDNSQKIQKDLQLLDSGMGEPEASLHAMEDGLIIQFHISIEDVIFFSMEREVGRNFTQFIDECRKQMS</sequence>
<dbReference type="InterPro" id="IPR055944">
    <property type="entry name" value="DUF7522"/>
</dbReference>